<evidence type="ECO:0000313" key="4">
    <source>
        <dbReference type="Proteomes" id="UP000719942"/>
    </source>
</evidence>
<keyword evidence="4" id="KW-1185">Reference proteome</keyword>
<keyword evidence="2" id="KW-0732">Signal</keyword>
<feature type="region of interest" description="Disordered" evidence="1">
    <location>
        <begin position="26"/>
        <end position="82"/>
    </location>
</feature>
<feature type="compositionally biased region" description="Polar residues" evidence="1">
    <location>
        <begin position="26"/>
        <end position="39"/>
    </location>
</feature>
<comment type="caution">
    <text evidence="3">The sequence shown here is derived from an EMBL/GenBank/DDBJ whole genome shotgun (WGS) entry which is preliminary data.</text>
</comment>
<reference evidence="3 4" key="1">
    <citation type="submission" date="2021-03" db="EMBL/GenBank/DDBJ databases">
        <title>Caproiciproducens sp. nov. isolated from feces of cow.</title>
        <authorList>
            <person name="Choi J.-Y."/>
        </authorList>
    </citation>
    <scope>NUCLEOTIDE SEQUENCE [LARGE SCALE GENOMIC DNA]</scope>
    <source>
        <strain evidence="3 4">AGMB10547</strain>
    </source>
</reference>
<feature type="compositionally biased region" description="Low complexity" evidence="1">
    <location>
        <begin position="40"/>
        <end position="66"/>
    </location>
</feature>
<dbReference type="Gene3D" id="3.30.565.40">
    <property type="entry name" value="Fervidobacterium nodosum Rt17-B1 like"/>
    <property type="match status" value="1"/>
</dbReference>
<evidence type="ECO:0000313" key="3">
    <source>
        <dbReference type="EMBL" id="MBW7572585.1"/>
    </source>
</evidence>
<gene>
    <name evidence="3" type="ORF">J5W02_07140</name>
</gene>
<organism evidence="3 4">
    <name type="scientific">Caproiciproducens faecalis</name>
    <dbReference type="NCBI Taxonomy" id="2820301"/>
    <lineage>
        <taxon>Bacteria</taxon>
        <taxon>Bacillati</taxon>
        <taxon>Bacillota</taxon>
        <taxon>Clostridia</taxon>
        <taxon>Eubacteriales</taxon>
        <taxon>Acutalibacteraceae</taxon>
        <taxon>Caproiciproducens</taxon>
    </lineage>
</organism>
<protein>
    <recommendedName>
        <fullName evidence="5">DUF4163 domain-containing protein</fullName>
    </recommendedName>
</protein>
<dbReference type="RefSeq" id="WP_219964977.1">
    <property type="nucleotide sequence ID" value="NZ_JAGFNZ010000002.1"/>
</dbReference>
<dbReference type="EMBL" id="JAGFNZ010000002">
    <property type="protein sequence ID" value="MBW7572585.1"/>
    <property type="molecule type" value="Genomic_DNA"/>
</dbReference>
<evidence type="ECO:0000256" key="2">
    <source>
        <dbReference type="SAM" id="SignalP"/>
    </source>
</evidence>
<proteinExistence type="predicted"/>
<evidence type="ECO:0000256" key="1">
    <source>
        <dbReference type="SAM" id="MobiDB-lite"/>
    </source>
</evidence>
<name>A0ABS7DP43_9FIRM</name>
<feature type="signal peptide" evidence="2">
    <location>
        <begin position="1"/>
        <end position="24"/>
    </location>
</feature>
<dbReference type="PROSITE" id="PS51257">
    <property type="entry name" value="PROKAR_LIPOPROTEIN"/>
    <property type="match status" value="1"/>
</dbReference>
<dbReference type="Proteomes" id="UP000719942">
    <property type="component" value="Unassembled WGS sequence"/>
</dbReference>
<feature type="chain" id="PRO_5047291628" description="DUF4163 domain-containing protein" evidence="2">
    <location>
        <begin position="25"/>
        <end position="281"/>
    </location>
</feature>
<evidence type="ECO:0008006" key="5">
    <source>
        <dbReference type="Google" id="ProtNLM"/>
    </source>
</evidence>
<sequence length="281" mass="29658">MKKLLALICALAMVLSMSACKGQAAPTQNNTVSGASSQTASGAVPSGTVSGAASSAAESSKPSVPSQAPRVENNKAVSGLNNGTYTVKDEKYSYKNGNMSYSASYPVLSGKISNADKVNTAIKTSALKTINSLGTGVKTNKTTVKVNSDVTYEGTGFISLGFNEYVKLSANADNDHTLRAMNINLKTGTALEMKDLIVKNDALYKALETAAKQQLSSDIAPSVTASVIKSALESGSVYFTKYDVGFAFQITKPEKRLVKLSLTYAQVKPFATSNEIWKNFL</sequence>
<accession>A0ABS7DP43</accession>